<accession>A0A0L8V7I2</accession>
<evidence type="ECO:0000313" key="1">
    <source>
        <dbReference type="EMBL" id="KOH44445.1"/>
    </source>
</evidence>
<reference evidence="2" key="1">
    <citation type="submission" date="2015-07" db="EMBL/GenBank/DDBJ databases">
        <title>Genome sequencing of Sunxiuqinia dokdonensis strain SK.</title>
        <authorList>
            <person name="Ahn S."/>
            <person name="Kim B.-C."/>
        </authorList>
    </citation>
    <scope>NUCLEOTIDE SEQUENCE [LARGE SCALE GENOMIC DNA]</scope>
    <source>
        <strain evidence="2">SK</strain>
    </source>
</reference>
<sequence>MFLSSAVIGGVFSCHSPANIENYNHQNRLPEDIIVLQSGKPGAP</sequence>
<dbReference type="AlphaFoldDB" id="A0A0L8V7I2"/>
<evidence type="ECO:0000313" key="2">
    <source>
        <dbReference type="Proteomes" id="UP000036958"/>
    </source>
</evidence>
<dbReference type="Proteomes" id="UP000036958">
    <property type="component" value="Unassembled WGS sequence"/>
</dbReference>
<protein>
    <submittedName>
        <fullName evidence="1">Uncharacterized protein</fullName>
    </submittedName>
</protein>
<proteinExistence type="predicted"/>
<name>A0A0L8V7I2_9BACT</name>
<comment type="caution">
    <text evidence="1">The sequence shown here is derived from an EMBL/GenBank/DDBJ whole genome shotgun (WGS) entry which is preliminary data.</text>
</comment>
<dbReference type="EMBL" id="LGIA01000161">
    <property type="protein sequence ID" value="KOH44445.1"/>
    <property type="molecule type" value="Genomic_DNA"/>
</dbReference>
<organism evidence="1 2">
    <name type="scientific">Sunxiuqinia dokdonensis</name>
    <dbReference type="NCBI Taxonomy" id="1409788"/>
    <lineage>
        <taxon>Bacteria</taxon>
        <taxon>Pseudomonadati</taxon>
        <taxon>Bacteroidota</taxon>
        <taxon>Bacteroidia</taxon>
        <taxon>Marinilabiliales</taxon>
        <taxon>Prolixibacteraceae</taxon>
        <taxon>Sunxiuqinia</taxon>
    </lineage>
</organism>
<keyword evidence="2" id="KW-1185">Reference proteome</keyword>
<dbReference type="STRING" id="1409788.NC99_26750"/>
<gene>
    <name evidence="1" type="ORF">NC99_26750</name>
</gene>